<dbReference type="InterPro" id="IPR001958">
    <property type="entry name" value="Tet-R_TetA/multi-R_MdtG-like"/>
</dbReference>
<dbReference type="InterPro" id="IPR036259">
    <property type="entry name" value="MFS_trans_sf"/>
</dbReference>
<dbReference type="SUPFAM" id="SSF103473">
    <property type="entry name" value="MFS general substrate transporter"/>
    <property type="match status" value="1"/>
</dbReference>
<keyword evidence="3 7" id="KW-0812">Transmembrane</keyword>
<dbReference type="InterPro" id="IPR020846">
    <property type="entry name" value="MFS_dom"/>
</dbReference>
<evidence type="ECO:0000256" key="3">
    <source>
        <dbReference type="ARBA" id="ARBA00022692"/>
    </source>
</evidence>
<dbReference type="Pfam" id="PF07690">
    <property type="entry name" value="MFS_1"/>
    <property type="match status" value="1"/>
</dbReference>
<protein>
    <submittedName>
        <fullName evidence="9">MFS general substrate transporter</fullName>
    </submittedName>
</protein>
<feature type="transmembrane region" description="Helical" evidence="7">
    <location>
        <begin position="280"/>
        <end position="300"/>
    </location>
</feature>
<evidence type="ECO:0000259" key="8">
    <source>
        <dbReference type="PROSITE" id="PS50850"/>
    </source>
</evidence>
<sequence length="497" mass="53529">MSRRDTRRDKQGRHDERTTLLPHDDVDAPPTENKQTPLPKVQIATLMLVQLAEPMTSQCIYPFIYELVGTLDIIKGDKRKVGYYAGMIQTLFFATQALTVLQWSRLSDRIGRKPVLLIGLSGLCLSMVFFGLSTTFWLLVVSRCLNGALNGNTGVMKSMVCELTDPSNAAQAFALLPLTWAVGVTVGPFIGGTLSRPHDAWPKTFGGRFWRKYPYFLPCAVSAGFSAFVFILTLFVLKETLPRHKKASDTSPESPTRGDPSDGVDESKPPPLKSVLTRPVLVSLANYALLALLDIALLALQPLFYASPVPHGGLGLSPRAIGLVMGAYGLGNGIVQASLLPRVIRKLGMRRTFVSGIAAFLPIFAGMPAMNALARRSGGMAAGVWAALVVELGLCVVRDMCYGVIYVYITSAAPSKRCLGAVNGLAQTTASVVRAVGPAASTSLFAFSVEHDVLGGYAAYAILDAFAIGALCVAVKLPEDRWDCDRLGAEGDREDRM</sequence>
<dbReference type="KEGG" id="psq:PUNSTDRAFT_146784"/>
<feature type="transmembrane region" description="Helical" evidence="7">
    <location>
        <begin position="173"/>
        <end position="195"/>
    </location>
</feature>
<evidence type="ECO:0000256" key="7">
    <source>
        <dbReference type="SAM" id="Phobius"/>
    </source>
</evidence>
<dbReference type="Gene3D" id="1.20.1250.20">
    <property type="entry name" value="MFS general substrate transporter like domains"/>
    <property type="match status" value="1"/>
</dbReference>
<feature type="domain" description="Major facilitator superfamily (MFS) profile" evidence="8">
    <location>
        <begin position="42"/>
        <end position="481"/>
    </location>
</feature>
<evidence type="ECO:0000313" key="9">
    <source>
        <dbReference type="EMBL" id="EIN04047.1"/>
    </source>
</evidence>
<dbReference type="HOGENOM" id="CLU_001265_54_6_1"/>
<feature type="transmembrane region" description="Helical" evidence="7">
    <location>
        <begin position="81"/>
        <end position="103"/>
    </location>
</feature>
<dbReference type="CDD" id="cd17330">
    <property type="entry name" value="MFS_SLC46_TetA_like"/>
    <property type="match status" value="1"/>
</dbReference>
<name>R7S2N3_PUNST</name>
<keyword evidence="10" id="KW-1185">Reference proteome</keyword>
<dbReference type="GeneID" id="18881710"/>
<keyword evidence="2" id="KW-0813">Transport</keyword>
<evidence type="ECO:0000256" key="5">
    <source>
        <dbReference type="ARBA" id="ARBA00023136"/>
    </source>
</evidence>
<feature type="transmembrane region" description="Helical" evidence="7">
    <location>
        <begin position="382"/>
        <end position="409"/>
    </location>
</feature>
<feature type="transmembrane region" description="Helical" evidence="7">
    <location>
        <begin position="115"/>
        <end position="140"/>
    </location>
</feature>
<dbReference type="EMBL" id="JH687557">
    <property type="protein sequence ID" value="EIN04047.1"/>
    <property type="molecule type" value="Genomic_DNA"/>
</dbReference>
<evidence type="ECO:0000256" key="2">
    <source>
        <dbReference type="ARBA" id="ARBA00022448"/>
    </source>
</evidence>
<keyword evidence="5 7" id="KW-0472">Membrane</keyword>
<evidence type="ECO:0000256" key="4">
    <source>
        <dbReference type="ARBA" id="ARBA00022989"/>
    </source>
</evidence>
<comment type="subcellular location">
    <subcellularLocation>
        <location evidence="1">Membrane</location>
        <topology evidence="1">Multi-pass membrane protein</topology>
    </subcellularLocation>
</comment>
<dbReference type="OMA" id="WMRYPYF"/>
<evidence type="ECO:0000256" key="6">
    <source>
        <dbReference type="SAM" id="MobiDB-lite"/>
    </source>
</evidence>
<dbReference type="Proteomes" id="UP000054196">
    <property type="component" value="Unassembled WGS sequence"/>
</dbReference>
<dbReference type="GO" id="GO:0016020">
    <property type="term" value="C:membrane"/>
    <property type="evidence" value="ECO:0007669"/>
    <property type="project" value="UniProtKB-SubCell"/>
</dbReference>
<proteinExistence type="predicted"/>
<dbReference type="OrthoDB" id="419616at2759"/>
<dbReference type="RefSeq" id="XP_007388836.1">
    <property type="nucleotide sequence ID" value="XM_007388774.1"/>
</dbReference>
<reference evidence="10" key="1">
    <citation type="journal article" date="2012" name="Science">
        <title>The Paleozoic origin of enzymatic lignin decomposition reconstructed from 31 fungal genomes.</title>
        <authorList>
            <person name="Floudas D."/>
            <person name="Binder M."/>
            <person name="Riley R."/>
            <person name="Barry K."/>
            <person name="Blanchette R.A."/>
            <person name="Henrissat B."/>
            <person name="Martinez A.T."/>
            <person name="Otillar R."/>
            <person name="Spatafora J.W."/>
            <person name="Yadav J.S."/>
            <person name="Aerts A."/>
            <person name="Benoit I."/>
            <person name="Boyd A."/>
            <person name="Carlson A."/>
            <person name="Copeland A."/>
            <person name="Coutinho P.M."/>
            <person name="de Vries R.P."/>
            <person name="Ferreira P."/>
            <person name="Findley K."/>
            <person name="Foster B."/>
            <person name="Gaskell J."/>
            <person name="Glotzer D."/>
            <person name="Gorecki P."/>
            <person name="Heitman J."/>
            <person name="Hesse C."/>
            <person name="Hori C."/>
            <person name="Igarashi K."/>
            <person name="Jurgens J.A."/>
            <person name="Kallen N."/>
            <person name="Kersten P."/>
            <person name="Kohler A."/>
            <person name="Kuees U."/>
            <person name="Kumar T.K.A."/>
            <person name="Kuo A."/>
            <person name="LaButti K."/>
            <person name="Larrondo L.F."/>
            <person name="Lindquist E."/>
            <person name="Ling A."/>
            <person name="Lombard V."/>
            <person name="Lucas S."/>
            <person name="Lundell T."/>
            <person name="Martin R."/>
            <person name="McLaughlin D.J."/>
            <person name="Morgenstern I."/>
            <person name="Morin E."/>
            <person name="Murat C."/>
            <person name="Nagy L.G."/>
            <person name="Nolan M."/>
            <person name="Ohm R.A."/>
            <person name="Patyshakuliyeva A."/>
            <person name="Rokas A."/>
            <person name="Ruiz-Duenas F.J."/>
            <person name="Sabat G."/>
            <person name="Salamov A."/>
            <person name="Samejima M."/>
            <person name="Schmutz J."/>
            <person name="Slot J.C."/>
            <person name="St John F."/>
            <person name="Stenlid J."/>
            <person name="Sun H."/>
            <person name="Sun S."/>
            <person name="Syed K."/>
            <person name="Tsang A."/>
            <person name="Wiebenga A."/>
            <person name="Young D."/>
            <person name="Pisabarro A."/>
            <person name="Eastwood D.C."/>
            <person name="Martin F."/>
            <person name="Cullen D."/>
            <person name="Grigoriev I.V."/>
            <person name="Hibbett D.S."/>
        </authorList>
    </citation>
    <scope>NUCLEOTIDE SEQUENCE [LARGE SCALE GENOMIC DNA]</scope>
    <source>
        <strain evidence="10">HHB-11173 SS5</strain>
    </source>
</reference>
<dbReference type="PANTHER" id="PTHR23504">
    <property type="entry name" value="MAJOR FACILITATOR SUPERFAMILY DOMAIN-CONTAINING PROTEIN 10"/>
    <property type="match status" value="1"/>
</dbReference>
<feature type="transmembrane region" description="Helical" evidence="7">
    <location>
        <begin position="215"/>
        <end position="237"/>
    </location>
</feature>
<feature type="region of interest" description="Disordered" evidence="6">
    <location>
        <begin position="245"/>
        <end position="271"/>
    </location>
</feature>
<dbReference type="eggNOG" id="KOG2615">
    <property type="taxonomic scope" value="Eukaryota"/>
</dbReference>
<feature type="transmembrane region" description="Helical" evidence="7">
    <location>
        <begin position="352"/>
        <end position="370"/>
    </location>
</feature>
<organism evidence="9 10">
    <name type="scientific">Punctularia strigosozonata (strain HHB-11173)</name>
    <name type="common">White-rot fungus</name>
    <dbReference type="NCBI Taxonomy" id="741275"/>
    <lineage>
        <taxon>Eukaryota</taxon>
        <taxon>Fungi</taxon>
        <taxon>Dikarya</taxon>
        <taxon>Basidiomycota</taxon>
        <taxon>Agaricomycotina</taxon>
        <taxon>Agaricomycetes</taxon>
        <taxon>Corticiales</taxon>
        <taxon>Punctulariaceae</taxon>
        <taxon>Punctularia</taxon>
    </lineage>
</organism>
<dbReference type="InterPro" id="IPR011701">
    <property type="entry name" value="MFS"/>
</dbReference>
<dbReference type="PROSITE" id="PS50850">
    <property type="entry name" value="MFS"/>
    <property type="match status" value="1"/>
</dbReference>
<dbReference type="AlphaFoldDB" id="R7S2N3"/>
<accession>R7S2N3</accession>
<dbReference type="GO" id="GO:0022857">
    <property type="term" value="F:transmembrane transporter activity"/>
    <property type="evidence" value="ECO:0007669"/>
    <property type="project" value="InterPro"/>
</dbReference>
<evidence type="ECO:0000256" key="1">
    <source>
        <dbReference type="ARBA" id="ARBA00004141"/>
    </source>
</evidence>
<feature type="compositionally biased region" description="Basic and acidic residues" evidence="6">
    <location>
        <begin position="1"/>
        <end position="26"/>
    </location>
</feature>
<evidence type="ECO:0000313" key="10">
    <source>
        <dbReference type="Proteomes" id="UP000054196"/>
    </source>
</evidence>
<dbReference type="PRINTS" id="PR01035">
    <property type="entry name" value="TCRTETA"/>
</dbReference>
<keyword evidence="4 7" id="KW-1133">Transmembrane helix</keyword>
<feature type="transmembrane region" description="Helical" evidence="7">
    <location>
        <begin position="320"/>
        <end position="340"/>
    </location>
</feature>
<dbReference type="PANTHER" id="PTHR23504:SF15">
    <property type="entry name" value="MAJOR FACILITATOR SUPERFAMILY (MFS) PROFILE DOMAIN-CONTAINING PROTEIN"/>
    <property type="match status" value="1"/>
</dbReference>
<gene>
    <name evidence="9" type="ORF">PUNSTDRAFT_146784</name>
</gene>
<feature type="region of interest" description="Disordered" evidence="6">
    <location>
        <begin position="1"/>
        <end position="36"/>
    </location>
</feature>